<evidence type="ECO:0000256" key="7">
    <source>
        <dbReference type="ARBA" id="ARBA00022840"/>
    </source>
</evidence>
<dbReference type="GO" id="GO:0035556">
    <property type="term" value="P:intracellular signal transduction"/>
    <property type="evidence" value="ECO:0007669"/>
    <property type="project" value="TreeGrafter"/>
</dbReference>
<dbReference type="SUPFAM" id="SSF56112">
    <property type="entry name" value="Protein kinase-like (PK-like)"/>
    <property type="match status" value="1"/>
</dbReference>
<comment type="catalytic activity">
    <reaction evidence="8">
        <text>L-threonyl-[protein] + ATP = O-phospho-L-threonyl-[protein] + ADP + H(+)</text>
        <dbReference type="Rhea" id="RHEA:46608"/>
        <dbReference type="Rhea" id="RHEA-COMP:11060"/>
        <dbReference type="Rhea" id="RHEA-COMP:11605"/>
        <dbReference type="ChEBI" id="CHEBI:15378"/>
        <dbReference type="ChEBI" id="CHEBI:30013"/>
        <dbReference type="ChEBI" id="CHEBI:30616"/>
        <dbReference type="ChEBI" id="CHEBI:61977"/>
        <dbReference type="ChEBI" id="CHEBI:456216"/>
        <dbReference type="EC" id="2.7.11.1"/>
    </reaction>
</comment>
<dbReference type="PROSITE" id="PS00107">
    <property type="entry name" value="PROTEIN_KINASE_ATP"/>
    <property type="match status" value="1"/>
</dbReference>
<evidence type="ECO:0000256" key="6">
    <source>
        <dbReference type="ARBA" id="ARBA00022777"/>
    </source>
</evidence>
<dbReference type="PROSITE" id="PS50011">
    <property type="entry name" value="PROTEIN_KINASE_DOM"/>
    <property type="match status" value="1"/>
</dbReference>
<feature type="region of interest" description="Disordered" evidence="11">
    <location>
        <begin position="883"/>
        <end position="919"/>
    </location>
</feature>
<dbReference type="InterPro" id="IPR050236">
    <property type="entry name" value="Ser_Thr_kinase_AGC"/>
</dbReference>
<gene>
    <name evidence="13" type="ORF">EIP91_003896</name>
</gene>
<dbReference type="GO" id="GO:0004674">
    <property type="term" value="F:protein serine/threonine kinase activity"/>
    <property type="evidence" value="ECO:0007669"/>
    <property type="project" value="UniProtKB-KW"/>
</dbReference>
<organism evidence="13 14">
    <name type="scientific">Steccherinum ochraceum</name>
    <dbReference type="NCBI Taxonomy" id="92696"/>
    <lineage>
        <taxon>Eukaryota</taxon>
        <taxon>Fungi</taxon>
        <taxon>Dikarya</taxon>
        <taxon>Basidiomycota</taxon>
        <taxon>Agaricomycotina</taxon>
        <taxon>Agaricomycetes</taxon>
        <taxon>Polyporales</taxon>
        <taxon>Steccherinaceae</taxon>
        <taxon>Steccherinum</taxon>
    </lineage>
</organism>
<protein>
    <recommendedName>
        <fullName evidence="1">non-specific serine/threonine protein kinase</fullName>
        <ecNumber evidence="1">2.7.11.1</ecNumber>
    </recommendedName>
</protein>
<dbReference type="EMBL" id="RWJN01000228">
    <property type="protein sequence ID" value="TCD64569.1"/>
    <property type="molecule type" value="Genomic_DNA"/>
</dbReference>
<evidence type="ECO:0000256" key="11">
    <source>
        <dbReference type="SAM" id="MobiDB-lite"/>
    </source>
</evidence>
<dbReference type="GO" id="GO:0005524">
    <property type="term" value="F:ATP binding"/>
    <property type="evidence" value="ECO:0007669"/>
    <property type="project" value="UniProtKB-UniRule"/>
</dbReference>
<name>A0A4R0RI62_9APHY</name>
<dbReference type="Gene3D" id="3.30.200.20">
    <property type="entry name" value="Phosphorylase Kinase, domain 1"/>
    <property type="match status" value="1"/>
</dbReference>
<reference evidence="13 14" key="1">
    <citation type="submission" date="2018-11" db="EMBL/GenBank/DDBJ databases">
        <title>Genome assembly of Steccherinum ochraceum LE-BIN_3174, the white-rot fungus of the Steccherinaceae family (The Residual Polyporoid clade, Polyporales, Basidiomycota).</title>
        <authorList>
            <person name="Fedorova T.V."/>
            <person name="Glazunova O.A."/>
            <person name="Landesman E.O."/>
            <person name="Moiseenko K.V."/>
            <person name="Psurtseva N.V."/>
            <person name="Savinova O.S."/>
            <person name="Shakhova N.V."/>
            <person name="Tyazhelova T.V."/>
            <person name="Vasina D.V."/>
        </authorList>
    </citation>
    <scope>NUCLEOTIDE SEQUENCE [LARGE SCALE GENOMIC DNA]</scope>
    <source>
        <strain evidence="13 14">LE-BIN_3174</strain>
    </source>
</reference>
<keyword evidence="7 10" id="KW-0067">ATP-binding</keyword>
<dbReference type="InterPro" id="IPR000719">
    <property type="entry name" value="Prot_kinase_dom"/>
</dbReference>
<evidence type="ECO:0000256" key="10">
    <source>
        <dbReference type="PROSITE-ProRule" id="PRU10141"/>
    </source>
</evidence>
<dbReference type="GO" id="GO:0007010">
    <property type="term" value="P:cytoskeleton organization"/>
    <property type="evidence" value="ECO:0007669"/>
    <property type="project" value="UniProtKB-ARBA"/>
</dbReference>
<dbReference type="SMART" id="SM00220">
    <property type="entry name" value="S_TKc"/>
    <property type="match status" value="1"/>
</dbReference>
<dbReference type="PANTHER" id="PTHR24356">
    <property type="entry name" value="SERINE/THREONINE-PROTEIN KINASE"/>
    <property type="match status" value="1"/>
</dbReference>
<dbReference type="STRING" id="92696.A0A4R0RI62"/>
<dbReference type="FunFam" id="1.10.510.10:FF:000024">
    <property type="entry name" value="Probable serine/threonine-protein kinase cot-1"/>
    <property type="match status" value="1"/>
</dbReference>
<dbReference type="OrthoDB" id="68483at2759"/>
<keyword evidence="5 10" id="KW-0547">Nucleotide-binding</keyword>
<comment type="catalytic activity">
    <reaction evidence="9">
        <text>L-seryl-[protein] + ATP = O-phospho-L-seryl-[protein] + ADP + H(+)</text>
        <dbReference type="Rhea" id="RHEA:17989"/>
        <dbReference type="Rhea" id="RHEA-COMP:9863"/>
        <dbReference type="Rhea" id="RHEA-COMP:11604"/>
        <dbReference type="ChEBI" id="CHEBI:15378"/>
        <dbReference type="ChEBI" id="CHEBI:29999"/>
        <dbReference type="ChEBI" id="CHEBI:30616"/>
        <dbReference type="ChEBI" id="CHEBI:83421"/>
        <dbReference type="ChEBI" id="CHEBI:456216"/>
        <dbReference type="EC" id="2.7.11.1"/>
    </reaction>
</comment>
<dbReference type="PANTHER" id="PTHR24356:SF1">
    <property type="entry name" value="SERINE_THREONINE-PROTEIN KINASE GREATWALL"/>
    <property type="match status" value="1"/>
</dbReference>
<keyword evidence="14" id="KW-1185">Reference proteome</keyword>
<dbReference type="InterPro" id="IPR008271">
    <property type="entry name" value="Ser/Thr_kinase_AS"/>
</dbReference>
<dbReference type="EC" id="2.7.11.1" evidence="1"/>
<feature type="region of interest" description="Disordered" evidence="11">
    <location>
        <begin position="782"/>
        <end position="806"/>
    </location>
</feature>
<dbReference type="Gene3D" id="1.10.510.10">
    <property type="entry name" value="Transferase(Phosphotransferase) domain 1"/>
    <property type="match status" value="1"/>
</dbReference>
<evidence type="ECO:0000259" key="12">
    <source>
        <dbReference type="PROSITE" id="PS50011"/>
    </source>
</evidence>
<evidence type="ECO:0000256" key="5">
    <source>
        <dbReference type="ARBA" id="ARBA00022741"/>
    </source>
</evidence>
<keyword evidence="6" id="KW-0418">Kinase</keyword>
<sequence length="941" mass="100164">MALKTKIKLFKPGNLKSFFGKSFKKKTEVVSAHRPKYGPEPPPDLSAYDPVQVVAHVPLKGLEREHVEAMDVAAHDPSVLSIRPPIGAGVFRKESVSNTICEENVPKLGVGDLYQVTVLSPAPDIISQGLAPVFPVAEIICDALSTPQPEETTHVPKIFATGDVPMDVDSGDFVTIDLGDDCTACPPTPASLLDAEIQVKASPPSPPTRQNIIATDISKTLIDVDVASLASTGSEPPEFPSSADIFVGGELIQPAVIPERRPEFIPADVNPAVPVVTPGTQAVELARSGMDVPVVEAMATTTPRTITKPSCPGRISLEDFALIKRLGSGGFGTVFAAKYKETGGMCALKVMARPRIKPGMTQIEFNHIDGRFLQGAVEEHLAMRRCEGAPGVVPLVASMHDSANYYYVMPLFTGGSLAAEIDLCRQLPVDRVKRYAAELVLALETLHSRGIVHRDIKPDNILIDDAGHLSIGDLGLARAFKGETLCCDVEKLAYERYLPGDFNAYGDVHQQTNSCVGTEQYLSPEVVNGWLYSYSTDIWAVGLVIYEMLFGHLPWVLRCKTKHEIRLAISKGELTIDNEASTMLRIPEEALSIIVQCCALASEHRPTATQLKSHPFFKGIDWDTLRSEAVPACWIPDIDLTPAKKIPFATEGEPVGVSVDFMPFFTFASPALLELPTQDDPLFAVSAATSVPDLTEARTGDSGASTSSELMLTIPLTEASDSRCPTALTSPSSSVSLSEAAAPLNTAAPELLSSLRLLVTRETEASLPGFVFRLPDTSPSQASATSSVLPALPVDPSSPSSRRSSYDDGISWASCSSKCLPASALVPATPPSPPPVVSASGMFATHLADISKPSSLVSGVTLSSGLPSSASITSTESMISIDLEPDSSEESSVAPSSPSPPSSQHGDEVASATSSSPPPMHAFVQVIASAWRRWRSPSHKS</sequence>
<keyword evidence="2" id="KW-0723">Serine/threonine-protein kinase</keyword>
<dbReference type="AlphaFoldDB" id="A0A4R0RI62"/>
<evidence type="ECO:0000256" key="1">
    <source>
        <dbReference type="ARBA" id="ARBA00012513"/>
    </source>
</evidence>
<feature type="domain" description="Protein kinase" evidence="12">
    <location>
        <begin position="320"/>
        <end position="617"/>
    </location>
</feature>
<evidence type="ECO:0000256" key="8">
    <source>
        <dbReference type="ARBA" id="ARBA00047899"/>
    </source>
</evidence>
<evidence type="ECO:0000313" key="14">
    <source>
        <dbReference type="Proteomes" id="UP000292702"/>
    </source>
</evidence>
<dbReference type="PROSITE" id="PS00108">
    <property type="entry name" value="PROTEIN_KINASE_ST"/>
    <property type="match status" value="1"/>
</dbReference>
<dbReference type="Proteomes" id="UP000292702">
    <property type="component" value="Unassembled WGS sequence"/>
</dbReference>
<comment type="caution">
    <text evidence="13">The sequence shown here is derived from an EMBL/GenBank/DDBJ whole genome shotgun (WGS) entry which is preliminary data.</text>
</comment>
<dbReference type="InterPro" id="IPR011009">
    <property type="entry name" value="Kinase-like_dom_sf"/>
</dbReference>
<keyword evidence="4" id="KW-0808">Transferase</keyword>
<evidence type="ECO:0000256" key="9">
    <source>
        <dbReference type="ARBA" id="ARBA00048679"/>
    </source>
</evidence>
<proteinExistence type="predicted"/>
<evidence type="ECO:0000256" key="2">
    <source>
        <dbReference type="ARBA" id="ARBA00022527"/>
    </source>
</evidence>
<accession>A0A4R0RI62</accession>
<feature type="binding site" evidence="10">
    <location>
        <position position="349"/>
    </location>
    <ligand>
        <name>ATP</name>
        <dbReference type="ChEBI" id="CHEBI:30616"/>
    </ligand>
</feature>
<dbReference type="InterPro" id="IPR017441">
    <property type="entry name" value="Protein_kinase_ATP_BS"/>
</dbReference>
<evidence type="ECO:0000256" key="3">
    <source>
        <dbReference type="ARBA" id="ARBA00022553"/>
    </source>
</evidence>
<evidence type="ECO:0000256" key="4">
    <source>
        <dbReference type="ARBA" id="ARBA00022679"/>
    </source>
</evidence>
<evidence type="ECO:0000313" key="13">
    <source>
        <dbReference type="EMBL" id="TCD64569.1"/>
    </source>
</evidence>
<keyword evidence="3" id="KW-0597">Phosphoprotein</keyword>
<dbReference type="Pfam" id="PF00069">
    <property type="entry name" value="Pkinase"/>
    <property type="match status" value="1"/>
</dbReference>